<protein>
    <submittedName>
        <fullName evidence="2">Uncharacterized protein</fullName>
    </submittedName>
</protein>
<feature type="compositionally biased region" description="Polar residues" evidence="1">
    <location>
        <begin position="238"/>
        <end position="253"/>
    </location>
</feature>
<feature type="compositionally biased region" description="Polar residues" evidence="1">
    <location>
        <begin position="260"/>
        <end position="269"/>
    </location>
</feature>
<evidence type="ECO:0000256" key="1">
    <source>
        <dbReference type="SAM" id="MobiDB-lite"/>
    </source>
</evidence>
<evidence type="ECO:0000313" key="3">
    <source>
        <dbReference type="Proteomes" id="UP000554482"/>
    </source>
</evidence>
<dbReference type="Proteomes" id="UP000554482">
    <property type="component" value="Unassembled WGS sequence"/>
</dbReference>
<proteinExistence type="predicted"/>
<feature type="region of interest" description="Disordered" evidence="1">
    <location>
        <begin position="237"/>
        <end position="269"/>
    </location>
</feature>
<gene>
    <name evidence="2" type="ORF">FRX31_033664</name>
</gene>
<comment type="caution">
    <text evidence="2">The sequence shown here is derived from an EMBL/GenBank/DDBJ whole genome shotgun (WGS) entry which is preliminary data.</text>
</comment>
<organism evidence="2 3">
    <name type="scientific">Thalictrum thalictroides</name>
    <name type="common">Rue-anemone</name>
    <name type="synonym">Anemone thalictroides</name>
    <dbReference type="NCBI Taxonomy" id="46969"/>
    <lineage>
        <taxon>Eukaryota</taxon>
        <taxon>Viridiplantae</taxon>
        <taxon>Streptophyta</taxon>
        <taxon>Embryophyta</taxon>
        <taxon>Tracheophyta</taxon>
        <taxon>Spermatophyta</taxon>
        <taxon>Magnoliopsida</taxon>
        <taxon>Ranunculales</taxon>
        <taxon>Ranunculaceae</taxon>
        <taxon>Thalictroideae</taxon>
        <taxon>Thalictrum</taxon>
    </lineage>
</organism>
<reference evidence="2 3" key="1">
    <citation type="submission" date="2020-06" db="EMBL/GenBank/DDBJ databases">
        <title>Transcriptomic and genomic resources for Thalictrum thalictroides and T. hernandezii: Facilitating candidate gene discovery in an emerging model plant lineage.</title>
        <authorList>
            <person name="Arias T."/>
            <person name="Riano-Pachon D.M."/>
            <person name="Di Stilio V.S."/>
        </authorList>
    </citation>
    <scope>NUCLEOTIDE SEQUENCE [LARGE SCALE GENOMIC DNA]</scope>
    <source>
        <strain evidence="3">cv. WT478/WT964</strain>
        <tissue evidence="2">Leaves</tissue>
    </source>
</reference>
<evidence type="ECO:0000313" key="2">
    <source>
        <dbReference type="EMBL" id="KAF5176749.1"/>
    </source>
</evidence>
<dbReference type="EMBL" id="JABWDY010042291">
    <property type="protein sequence ID" value="KAF5176749.1"/>
    <property type="molecule type" value="Genomic_DNA"/>
</dbReference>
<accession>A0A7J6UW21</accession>
<keyword evidence="3" id="KW-1185">Reference proteome</keyword>
<dbReference type="AlphaFoldDB" id="A0A7J6UW21"/>
<name>A0A7J6UW21_THATH</name>
<sequence length="269" mass="30326">MPHSFPISLDPASVEKSNHVIISKGEGNKQQPLQILDVPPGNGKQPLHILNIPDRSLEVVVLETPPDVYENVYGPKHLASKQTISSTNGTTFEMQAILFDMCKNDDFWVGFTQEIEEYTKLQKEKEVGALGEDEPEDDEDELNEEIANDSMPMLGLPQIYGRNFYEDDTQELSTHEVNGQDIENEELEDSALGVNSQSSFRGTPSKVLGLEDIMSDLGDIRCNLEDRFRYFDEHVRNATHQQRQSTPSQANNTQHHHQGIPTQENVVPQ</sequence>